<reference evidence="2 3" key="1">
    <citation type="submission" date="2018-11" db="EMBL/GenBank/DDBJ databases">
        <title>Chryseotalea sanarue gen. nov., sp., nov., a member of the family Cytophagaceae, isolated from a brackish lake in Hamamatsu Japan.</title>
        <authorList>
            <person name="Maejima Y."/>
            <person name="Iino T."/>
            <person name="Muraguchi Y."/>
            <person name="Fukuda K."/>
            <person name="Ohkuma M."/>
            <person name="Moriuchi R."/>
            <person name="Dohra H."/>
            <person name="Kimbara K."/>
            <person name="Shintani M."/>
        </authorList>
    </citation>
    <scope>NUCLEOTIDE SEQUENCE [LARGE SCALE GENOMIC DNA]</scope>
    <source>
        <strain evidence="2 3">Ys</strain>
    </source>
</reference>
<accession>A0A401UBK3</accession>
<feature type="signal peptide" evidence="1">
    <location>
        <begin position="1"/>
        <end position="23"/>
    </location>
</feature>
<evidence type="ECO:0000313" key="3">
    <source>
        <dbReference type="Proteomes" id="UP000288227"/>
    </source>
</evidence>
<organism evidence="2 3">
    <name type="scientific">Chryseotalea sanaruensis</name>
    <dbReference type="NCBI Taxonomy" id="2482724"/>
    <lineage>
        <taxon>Bacteria</taxon>
        <taxon>Pseudomonadati</taxon>
        <taxon>Bacteroidota</taxon>
        <taxon>Cytophagia</taxon>
        <taxon>Cytophagales</taxon>
        <taxon>Chryseotaleaceae</taxon>
        <taxon>Chryseotalea</taxon>
    </lineage>
</organism>
<proteinExistence type="predicted"/>
<dbReference type="RefSeq" id="WP_127122877.1">
    <property type="nucleotide sequence ID" value="NZ_BHXQ01000004.1"/>
</dbReference>
<protein>
    <recommendedName>
        <fullName evidence="4">DUF4468 domain-containing protein</fullName>
    </recommendedName>
</protein>
<keyword evidence="1" id="KW-0732">Signal</keyword>
<dbReference type="Proteomes" id="UP000288227">
    <property type="component" value="Unassembled WGS sequence"/>
</dbReference>
<dbReference type="EMBL" id="BHXQ01000004">
    <property type="protein sequence ID" value="GCC52234.1"/>
    <property type="molecule type" value="Genomic_DNA"/>
</dbReference>
<comment type="caution">
    <text evidence="2">The sequence shown here is derived from an EMBL/GenBank/DDBJ whole genome shotgun (WGS) entry which is preliminary data.</text>
</comment>
<feature type="chain" id="PRO_5019397017" description="DUF4468 domain-containing protein" evidence="1">
    <location>
        <begin position="24"/>
        <end position="231"/>
    </location>
</feature>
<evidence type="ECO:0000256" key="1">
    <source>
        <dbReference type="SAM" id="SignalP"/>
    </source>
</evidence>
<evidence type="ECO:0000313" key="2">
    <source>
        <dbReference type="EMBL" id="GCC52234.1"/>
    </source>
</evidence>
<evidence type="ECO:0008006" key="4">
    <source>
        <dbReference type="Google" id="ProtNLM"/>
    </source>
</evidence>
<keyword evidence="3" id="KW-1185">Reference proteome</keyword>
<dbReference type="OrthoDB" id="978006at2"/>
<gene>
    <name evidence="2" type="ORF">SanaruYs_24700</name>
</gene>
<sequence>MKHFLLIVLLTPFFSFSQGLSHADTKISDLLTIKNNLTAQSGGAPAYDGYPYNDESFIEATLVLNNEKAITDVPVRINLYNNTVEYRDKKQIFMVAEVSTIKEIRFDDKVYVNTLYTDEGEVHSGFFVKSLEGNPFTVLQKEVVVFEEAVRATNSYSESKNARFVKKKDKIYIKQLDKPAQLLKSKDDLYYIFKDYARLNEVLKKNKIKLNKVDEVINLVSIINADLGESK</sequence>
<name>A0A401UBK3_9BACT</name>
<dbReference type="AlphaFoldDB" id="A0A401UBK3"/>